<evidence type="ECO:0000256" key="1">
    <source>
        <dbReference type="SAM" id="Coils"/>
    </source>
</evidence>
<keyword evidence="1" id="KW-0175">Coiled coil</keyword>
<organism evidence="3">
    <name type="scientific">bioreactor metagenome</name>
    <dbReference type="NCBI Taxonomy" id="1076179"/>
    <lineage>
        <taxon>unclassified sequences</taxon>
        <taxon>metagenomes</taxon>
        <taxon>ecological metagenomes</taxon>
    </lineage>
</organism>
<proteinExistence type="predicted"/>
<evidence type="ECO:0000256" key="2">
    <source>
        <dbReference type="SAM" id="MobiDB-lite"/>
    </source>
</evidence>
<evidence type="ECO:0000313" key="3">
    <source>
        <dbReference type="EMBL" id="MPM27828.1"/>
    </source>
</evidence>
<protein>
    <recommendedName>
        <fullName evidence="4">Phage minor structural protein GP20</fullName>
    </recommendedName>
</protein>
<gene>
    <name evidence="3" type="ORF">SDC9_74342</name>
</gene>
<dbReference type="InterPro" id="IPR009636">
    <property type="entry name" value="SCAF"/>
</dbReference>
<name>A0A644YIJ0_9ZZZZ</name>
<comment type="caution">
    <text evidence="3">The sequence shown here is derived from an EMBL/GenBank/DDBJ whole genome shotgun (WGS) entry which is preliminary data.</text>
</comment>
<dbReference type="Pfam" id="PF06810">
    <property type="entry name" value="Phage_scaffold"/>
    <property type="match status" value="1"/>
</dbReference>
<reference evidence="3" key="1">
    <citation type="submission" date="2019-08" db="EMBL/GenBank/DDBJ databases">
        <authorList>
            <person name="Kucharzyk K."/>
            <person name="Murdoch R.W."/>
            <person name="Higgins S."/>
            <person name="Loffler F."/>
        </authorList>
    </citation>
    <scope>NUCLEOTIDE SEQUENCE</scope>
</reference>
<dbReference type="AlphaFoldDB" id="A0A644YIJ0"/>
<feature type="region of interest" description="Disordered" evidence="2">
    <location>
        <begin position="162"/>
        <end position="203"/>
    </location>
</feature>
<dbReference type="EMBL" id="VSSQ01005096">
    <property type="protein sequence ID" value="MPM27828.1"/>
    <property type="molecule type" value="Genomic_DNA"/>
</dbReference>
<accession>A0A644YIJ0</accession>
<sequence length="203" mass="21827">MKGLKELIERIRKESDLNEDAIEQELNKILPETHVPKNVFNEKSTALKNAETQLSELNKQLEEVKKSAGASEDLKKQITDLQAQQAAAKTAYEKELTATKRGYAIDQALTSAKAKNIKAVKALLDDSKLTLGDDGTLIGIKEQLEAVQKDNAYLFDIETTPTNQTLKPSFGGGGGAGGGTGGDLLSRMESAAGIRATTQPAQK</sequence>
<evidence type="ECO:0008006" key="4">
    <source>
        <dbReference type="Google" id="ProtNLM"/>
    </source>
</evidence>
<feature type="coiled-coil region" evidence="1">
    <location>
        <begin position="4"/>
        <end position="91"/>
    </location>
</feature>
<feature type="compositionally biased region" description="Gly residues" evidence="2">
    <location>
        <begin position="170"/>
        <end position="182"/>
    </location>
</feature>
<dbReference type="GO" id="GO:0019069">
    <property type="term" value="P:viral capsid assembly"/>
    <property type="evidence" value="ECO:0007669"/>
    <property type="project" value="InterPro"/>
</dbReference>